<dbReference type="PRINTS" id="PR00344">
    <property type="entry name" value="BCTRLSENSOR"/>
</dbReference>
<dbReference type="Pfam" id="PF02518">
    <property type="entry name" value="HATPase_c"/>
    <property type="match status" value="1"/>
</dbReference>
<dbReference type="PROSITE" id="PS50109">
    <property type="entry name" value="HIS_KIN"/>
    <property type="match status" value="1"/>
</dbReference>
<dbReference type="InterPro" id="IPR036097">
    <property type="entry name" value="HisK_dim/P_sf"/>
</dbReference>
<evidence type="ECO:0000256" key="3">
    <source>
        <dbReference type="ARBA" id="ARBA00012438"/>
    </source>
</evidence>
<dbReference type="InterPro" id="IPR004358">
    <property type="entry name" value="Sig_transdc_His_kin-like_C"/>
</dbReference>
<keyword evidence="4" id="KW-0597">Phosphoprotein</keyword>
<proteinExistence type="inferred from homology"/>
<dbReference type="AlphaFoldDB" id="A0A2M8PH10"/>
<reference evidence="11 12" key="1">
    <citation type="submission" date="2017-11" db="EMBL/GenBank/DDBJ databases">
        <title>Evolution of Phototrophy in the Chloroflexi Phylum Driven by Horizontal Gene Transfer.</title>
        <authorList>
            <person name="Ward L.M."/>
            <person name="Hemp J."/>
            <person name="Shih P.M."/>
            <person name="Mcglynn S.E."/>
            <person name="Fischer W."/>
        </authorList>
    </citation>
    <scope>NUCLEOTIDE SEQUENCE [LARGE SCALE GENOMIC DNA]</scope>
    <source>
        <strain evidence="11">JP3_13</strain>
    </source>
</reference>
<dbReference type="EMBL" id="PGTM01000028">
    <property type="protein sequence ID" value="PJF36839.1"/>
    <property type="molecule type" value="Genomic_DNA"/>
</dbReference>
<gene>
    <name evidence="11" type="ORF">CUN49_03350</name>
</gene>
<evidence type="ECO:0000256" key="2">
    <source>
        <dbReference type="ARBA" id="ARBA00006402"/>
    </source>
</evidence>
<dbReference type="SUPFAM" id="SSF55874">
    <property type="entry name" value="ATPase domain of HSP90 chaperone/DNA topoisomerase II/histidine kinase"/>
    <property type="match status" value="1"/>
</dbReference>
<dbReference type="GO" id="GO:0000155">
    <property type="term" value="F:phosphorelay sensor kinase activity"/>
    <property type="evidence" value="ECO:0007669"/>
    <property type="project" value="InterPro"/>
</dbReference>
<dbReference type="InterPro" id="IPR029016">
    <property type="entry name" value="GAF-like_dom_sf"/>
</dbReference>
<feature type="coiled-coil region" evidence="9">
    <location>
        <begin position="375"/>
        <end position="412"/>
    </location>
</feature>
<dbReference type="Proteomes" id="UP000229681">
    <property type="component" value="Unassembled WGS sequence"/>
</dbReference>
<organism evidence="11 12">
    <name type="scientific">Candidatus Thermofonsia Clade 1 bacterium</name>
    <dbReference type="NCBI Taxonomy" id="2364210"/>
    <lineage>
        <taxon>Bacteria</taxon>
        <taxon>Bacillati</taxon>
        <taxon>Chloroflexota</taxon>
        <taxon>Candidatus Thermofontia</taxon>
        <taxon>Candidatus Thermofonsia Clade 1</taxon>
    </lineage>
</organism>
<dbReference type="InterPro" id="IPR003018">
    <property type="entry name" value="GAF"/>
</dbReference>
<keyword evidence="5" id="KW-0808">Transferase</keyword>
<dbReference type="Gene3D" id="3.30.565.10">
    <property type="entry name" value="Histidine kinase-like ATPase, C-terminal domain"/>
    <property type="match status" value="1"/>
</dbReference>
<comment type="catalytic activity">
    <reaction evidence="1">
        <text>ATP + protein L-histidine = ADP + protein N-phospho-L-histidine.</text>
        <dbReference type="EC" id="2.7.13.3"/>
    </reaction>
</comment>
<dbReference type="InterPro" id="IPR003661">
    <property type="entry name" value="HisK_dim/P_dom"/>
</dbReference>
<keyword evidence="9" id="KW-0175">Coiled coil</keyword>
<dbReference type="Gene3D" id="3.30.450.40">
    <property type="match status" value="2"/>
</dbReference>
<name>A0A2M8PH10_9CHLR</name>
<evidence type="ECO:0000256" key="8">
    <source>
        <dbReference type="ARBA" id="ARBA00074306"/>
    </source>
</evidence>
<dbReference type="SMART" id="SM00065">
    <property type="entry name" value="GAF"/>
    <property type="match status" value="2"/>
</dbReference>
<dbReference type="SUPFAM" id="SSF47384">
    <property type="entry name" value="Homodimeric domain of signal transducing histidine kinase"/>
    <property type="match status" value="1"/>
</dbReference>
<evidence type="ECO:0000256" key="7">
    <source>
        <dbReference type="ARBA" id="ARBA00023012"/>
    </source>
</evidence>
<dbReference type="InterPro" id="IPR005467">
    <property type="entry name" value="His_kinase_dom"/>
</dbReference>
<evidence type="ECO:0000256" key="5">
    <source>
        <dbReference type="ARBA" id="ARBA00022679"/>
    </source>
</evidence>
<dbReference type="SUPFAM" id="SSF55781">
    <property type="entry name" value="GAF domain-like"/>
    <property type="match status" value="2"/>
</dbReference>
<evidence type="ECO:0000313" key="12">
    <source>
        <dbReference type="Proteomes" id="UP000229681"/>
    </source>
</evidence>
<keyword evidence="7" id="KW-0902">Two-component regulatory system</keyword>
<dbReference type="EC" id="2.7.13.3" evidence="3"/>
<dbReference type="Gene3D" id="1.10.287.130">
    <property type="match status" value="1"/>
</dbReference>
<evidence type="ECO:0000256" key="6">
    <source>
        <dbReference type="ARBA" id="ARBA00022777"/>
    </source>
</evidence>
<dbReference type="Pfam" id="PF00512">
    <property type="entry name" value="HisKA"/>
    <property type="match status" value="1"/>
</dbReference>
<comment type="caution">
    <text evidence="11">The sequence shown here is derived from an EMBL/GenBank/DDBJ whole genome shotgun (WGS) entry which is preliminary data.</text>
</comment>
<dbReference type="FunFam" id="3.30.565.10:FF:000010">
    <property type="entry name" value="Sensor histidine kinase RcsC"/>
    <property type="match status" value="1"/>
</dbReference>
<dbReference type="InterPro" id="IPR003594">
    <property type="entry name" value="HATPase_dom"/>
</dbReference>
<sequence length="636" mass="69903">MAAEIALNAQKAGHVGTRTGLLGFLERLLGRRQRSAADLARLTGQYQSPLGDLPISVTDLALRLAGQADAQALLHQAAEWLIERSGVACVVIYLHEMAANRLARPICVGVQLTDLPETIKLGYSIYGEVALGRRHYYIESVAREKRLAPVPPETQSAYILPLLHENQLLGVLGLYAVRPLALSEPSRAAIDRVATLIGALLSTAYRLSESQQAIARFDRFQRLAQDLTARLSSQELLQRIVEAARAILDAQMSILLDVNFESGELRPVAWSGIDRETALLIRSRLKEDLKGLVAWARLPARTPDIRTDQRTSLATQAIVAGMVSELAVPVLYYDELYGILAVQTSTYRNFTDEEVDLLQSLAAHAGIALRNARLFEALEQRNSELQKANAALEIARQQAENARAAAVQANRLKTEFINNMSHELRTPLNAVINFTRLVMDGHAGAVTEQQRNYLNYVHEGGQHLLGLINDILDLAKIEAGKMELRREPTPLVPLLKGVMSTLIGLTKDKGLALHREFEDNLPTLNIDGRRIRQVLLNLISNAAKFTAQGSITLRAVQQGDQVIISVRDTGVGIKPEDLPKVFEEFEQIDNALQETASGTGLGMPISRRLVQLHGGEMWIESQLGVGTTVSFSLPMG</sequence>
<dbReference type="SMART" id="SM00387">
    <property type="entry name" value="HATPase_c"/>
    <property type="match status" value="1"/>
</dbReference>
<dbReference type="PANTHER" id="PTHR43711:SF1">
    <property type="entry name" value="HISTIDINE KINASE 1"/>
    <property type="match status" value="1"/>
</dbReference>
<dbReference type="PANTHER" id="PTHR43711">
    <property type="entry name" value="TWO-COMPONENT HISTIDINE KINASE"/>
    <property type="match status" value="1"/>
</dbReference>
<dbReference type="SMART" id="SM00388">
    <property type="entry name" value="HisKA"/>
    <property type="match status" value="1"/>
</dbReference>
<dbReference type="CDD" id="cd00082">
    <property type="entry name" value="HisKA"/>
    <property type="match status" value="1"/>
</dbReference>
<feature type="domain" description="Histidine kinase" evidence="10">
    <location>
        <begin position="419"/>
        <end position="636"/>
    </location>
</feature>
<protein>
    <recommendedName>
        <fullName evidence="8">Circadian input-output histidine kinase CikA</fullName>
        <ecNumber evidence="3">2.7.13.3</ecNumber>
    </recommendedName>
</protein>
<dbReference type="CDD" id="cd16922">
    <property type="entry name" value="HATPase_EvgS-ArcB-TorS-like"/>
    <property type="match status" value="1"/>
</dbReference>
<evidence type="ECO:0000256" key="4">
    <source>
        <dbReference type="ARBA" id="ARBA00022553"/>
    </source>
</evidence>
<evidence type="ECO:0000259" key="10">
    <source>
        <dbReference type="PROSITE" id="PS50109"/>
    </source>
</evidence>
<comment type="similarity">
    <text evidence="2">In the N-terminal section; belongs to the phytochrome family.</text>
</comment>
<evidence type="ECO:0000256" key="9">
    <source>
        <dbReference type="SAM" id="Coils"/>
    </source>
</evidence>
<dbReference type="InterPro" id="IPR036890">
    <property type="entry name" value="HATPase_C_sf"/>
</dbReference>
<dbReference type="Pfam" id="PF13185">
    <property type="entry name" value="GAF_2"/>
    <property type="match status" value="2"/>
</dbReference>
<evidence type="ECO:0000313" key="11">
    <source>
        <dbReference type="EMBL" id="PJF36839.1"/>
    </source>
</evidence>
<dbReference type="InterPro" id="IPR050736">
    <property type="entry name" value="Sensor_HK_Regulatory"/>
</dbReference>
<evidence type="ECO:0000256" key="1">
    <source>
        <dbReference type="ARBA" id="ARBA00000085"/>
    </source>
</evidence>
<accession>A0A2M8PH10</accession>
<keyword evidence="6" id="KW-0418">Kinase</keyword>